<protein>
    <recommendedName>
        <fullName evidence="4">DNA polymerase IV</fullName>
        <shortName evidence="4">Pol IV</shortName>
        <ecNumber evidence="4">2.7.7.7</ecNumber>
    </recommendedName>
</protein>
<dbReference type="PROSITE" id="PS50173">
    <property type="entry name" value="UMUC"/>
    <property type="match status" value="1"/>
</dbReference>
<keyword evidence="4 7" id="KW-0548">Nucleotidyltransferase</keyword>
<dbReference type="HAMAP" id="MF_01113">
    <property type="entry name" value="DNApol_IV"/>
    <property type="match status" value="1"/>
</dbReference>
<dbReference type="EMBL" id="JACSQC010000007">
    <property type="protein sequence ID" value="MBD8044962.1"/>
    <property type="molecule type" value="Genomic_DNA"/>
</dbReference>
<dbReference type="Pfam" id="PF00817">
    <property type="entry name" value="IMS"/>
    <property type="match status" value="1"/>
</dbReference>
<evidence type="ECO:0000256" key="2">
    <source>
        <dbReference type="ARBA" id="ARBA00025589"/>
    </source>
</evidence>
<accession>A0ABR8YL47</accession>
<comment type="similarity">
    <text evidence="1 4">Belongs to the DNA polymerase type-Y family.</text>
</comment>
<evidence type="ECO:0000256" key="1">
    <source>
        <dbReference type="ARBA" id="ARBA00010945"/>
    </source>
</evidence>
<keyword evidence="4" id="KW-0460">Magnesium</keyword>
<keyword evidence="4" id="KW-0234">DNA repair</keyword>
<dbReference type="InterPro" id="IPR017961">
    <property type="entry name" value="DNA_pol_Y-fam_little_finger"/>
</dbReference>
<feature type="binding site" evidence="4">
    <location>
        <position position="98"/>
    </location>
    <ligand>
        <name>Mg(2+)</name>
        <dbReference type="ChEBI" id="CHEBI:18420"/>
    </ligand>
</feature>
<feature type="active site" evidence="4">
    <location>
        <position position="99"/>
    </location>
</feature>
<dbReference type="InterPro" id="IPR043502">
    <property type="entry name" value="DNA/RNA_pol_sf"/>
</dbReference>
<dbReference type="InterPro" id="IPR043128">
    <property type="entry name" value="Rev_trsase/Diguanyl_cyclase"/>
</dbReference>
<sequence length="394" mass="43041">MHVDMDAFYVSVELLRRPDLVGAPVIVGGLGGRSVVLSASYEARKFGVRSAMPMATARRLCPQAEILEPHQEVYRRVSARLMGIFDSITPLVEPLSVDEAFLDIAGSMRRLGPPRVIGGLIRRRVSEELGITASVGIAATKFVAKIASTRSKPDGLLLVPKEDTIRFLHSLDVSALWGVGAKTREALARVGISTVADVANTPPAVLQRLLGATGLHVYELSWGRDPRVVTPVRVEKSIGAEETFSQDVDRDEVLETELLRLAHRTAARMRAAGLQCRSVALKLRYEDFTTLTRTRTLTEPVDSAQLLYEAVRGLLTALGRRPMSVRLIGLRAENLEPAQGAAQQLTLDGRDDNWRSAEDALDRINRRFGDSGIMPARLLKPEKPGTRGGSSKQA</sequence>
<dbReference type="InterPro" id="IPR001126">
    <property type="entry name" value="UmuC"/>
</dbReference>
<feature type="site" description="Substrate discrimination" evidence="4">
    <location>
        <position position="9"/>
    </location>
</feature>
<dbReference type="Gene3D" id="3.40.1170.60">
    <property type="match status" value="1"/>
</dbReference>
<keyword evidence="4" id="KW-0479">Metal-binding</keyword>
<evidence type="ECO:0000256" key="3">
    <source>
        <dbReference type="ARBA" id="ARBA00049244"/>
    </source>
</evidence>
<name>A0ABR8YL47_9MICC</name>
<keyword evidence="4" id="KW-0227">DNA damage</keyword>
<comment type="function">
    <text evidence="2 4">Poorly processive, error-prone DNA polymerase involved in untargeted mutagenesis. Copies undamaged DNA at stalled replication forks, which arise in vivo from mismatched or misaligned primer ends. These misaligned primers can be extended by PolIV. Exhibits no 3'-5' exonuclease (proofreading) activity. May be involved in translesional synthesis, in conjunction with the beta clamp from PolIII.</text>
</comment>
<evidence type="ECO:0000256" key="4">
    <source>
        <dbReference type="HAMAP-Rule" id="MF_01113"/>
    </source>
</evidence>
<keyword evidence="4 7" id="KW-0808">Transferase</keyword>
<evidence type="ECO:0000259" key="6">
    <source>
        <dbReference type="PROSITE" id="PS50173"/>
    </source>
</evidence>
<keyword evidence="4" id="KW-0963">Cytoplasm</keyword>
<dbReference type="Pfam" id="PF11799">
    <property type="entry name" value="IMS_C"/>
    <property type="match status" value="1"/>
</dbReference>
<dbReference type="Gene3D" id="3.30.1490.100">
    <property type="entry name" value="DNA polymerase, Y-family, little finger domain"/>
    <property type="match status" value="1"/>
</dbReference>
<dbReference type="GO" id="GO:0003887">
    <property type="term" value="F:DNA-directed DNA polymerase activity"/>
    <property type="evidence" value="ECO:0007669"/>
    <property type="project" value="UniProtKB-EC"/>
</dbReference>
<dbReference type="NCBIfam" id="NF003015">
    <property type="entry name" value="PRK03858.1"/>
    <property type="match status" value="1"/>
</dbReference>
<keyword evidence="4" id="KW-0238">DNA-binding</keyword>
<dbReference type="NCBIfam" id="NF002677">
    <property type="entry name" value="PRK02406.1"/>
    <property type="match status" value="1"/>
</dbReference>
<dbReference type="EC" id="2.7.7.7" evidence="4"/>
<organism evidence="7 8">
    <name type="scientific">Arthrobacter pullicola</name>
    <dbReference type="NCBI Taxonomy" id="2762224"/>
    <lineage>
        <taxon>Bacteria</taxon>
        <taxon>Bacillati</taxon>
        <taxon>Actinomycetota</taxon>
        <taxon>Actinomycetes</taxon>
        <taxon>Micrococcales</taxon>
        <taxon>Micrococcaceae</taxon>
        <taxon>Arthrobacter</taxon>
    </lineage>
</organism>
<dbReference type="Gene3D" id="3.30.70.270">
    <property type="match status" value="1"/>
</dbReference>
<keyword evidence="8" id="KW-1185">Reference proteome</keyword>
<dbReference type="SUPFAM" id="SSF100879">
    <property type="entry name" value="Lesion bypass DNA polymerase (Y-family), little finger domain"/>
    <property type="match status" value="1"/>
</dbReference>
<dbReference type="InterPro" id="IPR036775">
    <property type="entry name" value="DNA_pol_Y-fam_lit_finger_sf"/>
</dbReference>
<evidence type="ECO:0000313" key="8">
    <source>
        <dbReference type="Proteomes" id="UP000652763"/>
    </source>
</evidence>
<dbReference type="Proteomes" id="UP000652763">
    <property type="component" value="Unassembled WGS sequence"/>
</dbReference>
<comment type="cofactor">
    <cofactor evidence="4">
        <name>Mg(2+)</name>
        <dbReference type="ChEBI" id="CHEBI:18420"/>
    </cofactor>
    <text evidence="4">Binds 2 magnesium ions per subunit.</text>
</comment>
<feature type="region of interest" description="Disordered" evidence="5">
    <location>
        <begin position="373"/>
        <end position="394"/>
    </location>
</feature>
<keyword evidence="4" id="KW-0239">DNA-directed DNA polymerase</keyword>
<feature type="domain" description="UmuC" evidence="6">
    <location>
        <begin position="1"/>
        <end position="180"/>
    </location>
</feature>
<gene>
    <name evidence="4 7" type="primary">dinB</name>
    <name evidence="7" type="ORF">H9638_14215</name>
</gene>
<comment type="subcellular location">
    <subcellularLocation>
        <location evidence="4">Cytoplasm</location>
    </subcellularLocation>
</comment>
<proteinExistence type="inferred from homology"/>
<evidence type="ECO:0000313" key="7">
    <source>
        <dbReference type="EMBL" id="MBD8044962.1"/>
    </source>
</evidence>
<dbReference type="InterPro" id="IPR050116">
    <property type="entry name" value="DNA_polymerase-Y"/>
</dbReference>
<keyword evidence="4" id="KW-0515">Mutator protein</keyword>
<feature type="binding site" evidence="4">
    <location>
        <position position="4"/>
    </location>
    <ligand>
        <name>Mg(2+)</name>
        <dbReference type="ChEBI" id="CHEBI:18420"/>
    </ligand>
</feature>
<comment type="catalytic activity">
    <reaction evidence="3 4">
        <text>DNA(n) + a 2'-deoxyribonucleoside 5'-triphosphate = DNA(n+1) + diphosphate</text>
        <dbReference type="Rhea" id="RHEA:22508"/>
        <dbReference type="Rhea" id="RHEA-COMP:17339"/>
        <dbReference type="Rhea" id="RHEA-COMP:17340"/>
        <dbReference type="ChEBI" id="CHEBI:33019"/>
        <dbReference type="ChEBI" id="CHEBI:61560"/>
        <dbReference type="ChEBI" id="CHEBI:173112"/>
        <dbReference type="EC" id="2.7.7.7"/>
    </reaction>
</comment>
<keyword evidence="4" id="KW-0235">DNA replication</keyword>
<dbReference type="PANTHER" id="PTHR11076:SF33">
    <property type="entry name" value="DNA POLYMERASE KAPPA"/>
    <property type="match status" value="1"/>
</dbReference>
<comment type="subunit">
    <text evidence="4">Monomer.</text>
</comment>
<dbReference type="PANTHER" id="PTHR11076">
    <property type="entry name" value="DNA REPAIR POLYMERASE UMUC / TRANSFERASE FAMILY MEMBER"/>
    <property type="match status" value="1"/>
</dbReference>
<dbReference type="SUPFAM" id="SSF56672">
    <property type="entry name" value="DNA/RNA polymerases"/>
    <property type="match status" value="1"/>
</dbReference>
<dbReference type="Gene3D" id="1.10.150.20">
    <property type="entry name" value="5' to 3' exonuclease, C-terminal subdomain"/>
    <property type="match status" value="1"/>
</dbReference>
<dbReference type="InterPro" id="IPR022880">
    <property type="entry name" value="DNApol_IV"/>
</dbReference>
<dbReference type="CDD" id="cd03586">
    <property type="entry name" value="PolY_Pol_IV_kappa"/>
    <property type="match status" value="1"/>
</dbReference>
<comment type="caution">
    <text evidence="7">The sequence shown here is derived from an EMBL/GenBank/DDBJ whole genome shotgun (WGS) entry which is preliminary data.</text>
</comment>
<evidence type="ECO:0000256" key="5">
    <source>
        <dbReference type="SAM" id="MobiDB-lite"/>
    </source>
</evidence>
<reference evidence="7 8" key="1">
    <citation type="submission" date="2020-08" db="EMBL/GenBank/DDBJ databases">
        <title>A Genomic Blueprint of the Chicken Gut Microbiome.</title>
        <authorList>
            <person name="Gilroy R."/>
            <person name="Ravi A."/>
            <person name="Getino M."/>
            <person name="Pursley I."/>
            <person name="Horton D.L."/>
            <person name="Alikhan N.-F."/>
            <person name="Baker D."/>
            <person name="Gharbi K."/>
            <person name="Hall N."/>
            <person name="Watson M."/>
            <person name="Adriaenssens E.M."/>
            <person name="Foster-Nyarko E."/>
            <person name="Jarju S."/>
            <person name="Secka A."/>
            <person name="Antonio M."/>
            <person name="Oren A."/>
            <person name="Chaudhuri R."/>
            <person name="La Ragione R.M."/>
            <person name="Hildebrand F."/>
            <person name="Pallen M.J."/>
        </authorList>
    </citation>
    <scope>NUCLEOTIDE SEQUENCE [LARGE SCALE GENOMIC DNA]</scope>
    <source>
        <strain evidence="7 8">Sa2BUA2</strain>
    </source>
</reference>